<dbReference type="EMBL" id="SMAA01000004">
    <property type="protein sequence ID" value="TCS80512.1"/>
    <property type="molecule type" value="Genomic_DNA"/>
</dbReference>
<dbReference type="InterPro" id="IPR001444">
    <property type="entry name" value="Flag_bb_rod_N"/>
</dbReference>
<feature type="domain" description="Flagellar basal body rod protein N-terminal" evidence="3">
    <location>
        <begin position="5"/>
        <end position="35"/>
    </location>
</feature>
<evidence type="ECO:0000259" key="4">
    <source>
        <dbReference type="Pfam" id="PF06429"/>
    </source>
</evidence>
<dbReference type="RefSeq" id="WP_132548039.1">
    <property type="nucleotide sequence ID" value="NZ_SMAA01000004.1"/>
</dbReference>
<keyword evidence="7" id="KW-1185">Reference proteome</keyword>
<keyword evidence="6" id="KW-0969">Cilium</keyword>
<feature type="domain" description="Flagellar hook protein FlgE/F/G-like D1" evidence="5">
    <location>
        <begin position="122"/>
        <end position="188"/>
    </location>
</feature>
<dbReference type="InterPro" id="IPR020013">
    <property type="entry name" value="Flagellar_FlgE/F/G"/>
</dbReference>
<dbReference type="PANTHER" id="PTHR30435:SF19">
    <property type="entry name" value="FLAGELLAR BASAL-BODY ROD PROTEIN FLGG"/>
    <property type="match status" value="1"/>
</dbReference>
<evidence type="ECO:0000256" key="2">
    <source>
        <dbReference type="RuleBase" id="RU362116"/>
    </source>
</evidence>
<comment type="similarity">
    <text evidence="1 2">Belongs to the flagella basal body rod proteins family.</text>
</comment>
<dbReference type="SUPFAM" id="SSF117143">
    <property type="entry name" value="Flagellar hook protein flgE"/>
    <property type="match status" value="1"/>
</dbReference>
<comment type="subcellular location">
    <subcellularLocation>
        <location evidence="2">Bacterial flagellum basal body</location>
    </subcellularLocation>
</comment>
<evidence type="ECO:0000259" key="3">
    <source>
        <dbReference type="Pfam" id="PF00460"/>
    </source>
</evidence>
<evidence type="ECO:0000256" key="1">
    <source>
        <dbReference type="ARBA" id="ARBA00009677"/>
    </source>
</evidence>
<dbReference type="InterPro" id="IPR037925">
    <property type="entry name" value="FlgE/F/G-like"/>
</dbReference>
<dbReference type="InterPro" id="IPR019776">
    <property type="entry name" value="Flagellar_basal_body_rod_CS"/>
</dbReference>
<proteinExistence type="inferred from homology"/>
<dbReference type="InterPro" id="IPR053967">
    <property type="entry name" value="LlgE_F_G-like_D1"/>
</dbReference>
<comment type="caution">
    <text evidence="6">The sequence shown here is derived from an EMBL/GenBank/DDBJ whole genome shotgun (WGS) entry which is preliminary data.</text>
</comment>
<sequence>MLRGLYTAASGMITEQIRTDTIANNLANVNTNGYKKDELISEEFESVLLHRINDGETPQNNISALQNIDTARNYLLRGTVAADGGSGAPAIGTLGRGAKVAEVAVIRDQGALENTGNKLDLAITGDGYFAINTPQGVRYTRDGNFYRSAAGQLVTANNQAVLNTTGGVINIPPDTADINIGTDGTVNAGGQNLGQIELAGFADRGALLKEGNNLYRPQNGAQPQRAAGSVQQGWLERSNVNVAKEMVELINNYRTYEADSKALVTQDSLLDKAVNDVGRVS</sequence>
<dbReference type="OrthoDB" id="9804559at2"/>
<dbReference type="NCBIfam" id="TIGR03506">
    <property type="entry name" value="FlgEFG_subfam"/>
    <property type="match status" value="2"/>
</dbReference>
<dbReference type="Pfam" id="PF06429">
    <property type="entry name" value="Flg_bbr_C"/>
    <property type="match status" value="1"/>
</dbReference>
<gene>
    <name evidence="6" type="ORF">EDC37_104114</name>
</gene>
<dbReference type="GO" id="GO:0071978">
    <property type="term" value="P:bacterial-type flagellum-dependent swarming motility"/>
    <property type="evidence" value="ECO:0007669"/>
    <property type="project" value="TreeGrafter"/>
</dbReference>
<dbReference type="Pfam" id="PF22692">
    <property type="entry name" value="LlgE_F_G_D1"/>
    <property type="match status" value="1"/>
</dbReference>
<keyword evidence="6" id="KW-0966">Cell projection</keyword>
<evidence type="ECO:0000313" key="7">
    <source>
        <dbReference type="Proteomes" id="UP000295188"/>
    </source>
</evidence>
<keyword evidence="6" id="KW-0282">Flagellum</keyword>
<dbReference type="Pfam" id="PF00460">
    <property type="entry name" value="Flg_bb_rod"/>
    <property type="match status" value="1"/>
</dbReference>
<reference evidence="6 7" key="1">
    <citation type="submission" date="2019-03" db="EMBL/GenBank/DDBJ databases">
        <title>Genomic Encyclopedia of Type Strains, Phase IV (KMG-IV): sequencing the most valuable type-strain genomes for metagenomic binning, comparative biology and taxonomic classification.</title>
        <authorList>
            <person name="Goeker M."/>
        </authorList>
    </citation>
    <scope>NUCLEOTIDE SEQUENCE [LARGE SCALE GENOMIC DNA]</scope>
    <source>
        <strain evidence="6 7">DSM 20467</strain>
    </source>
</reference>
<organism evidence="6 7">
    <name type="scientific">Pectinatus cerevisiiphilus</name>
    <dbReference type="NCBI Taxonomy" id="86956"/>
    <lineage>
        <taxon>Bacteria</taxon>
        <taxon>Bacillati</taxon>
        <taxon>Bacillota</taxon>
        <taxon>Negativicutes</taxon>
        <taxon>Selenomonadales</taxon>
        <taxon>Selenomonadaceae</taxon>
        <taxon>Pectinatus</taxon>
    </lineage>
</organism>
<accession>A0A4V2US92</accession>
<name>A0A4V2US92_9FIRM</name>
<protein>
    <submittedName>
        <fullName evidence="6">Flagellar basal-body rod protein FlgG</fullName>
    </submittedName>
</protein>
<dbReference type="AlphaFoldDB" id="A0A4V2US92"/>
<evidence type="ECO:0000259" key="5">
    <source>
        <dbReference type="Pfam" id="PF22692"/>
    </source>
</evidence>
<dbReference type="PROSITE" id="PS00588">
    <property type="entry name" value="FLAGELLA_BB_ROD"/>
    <property type="match status" value="1"/>
</dbReference>
<dbReference type="Proteomes" id="UP000295188">
    <property type="component" value="Unassembled WGS sequence"/>
</dbReference>
<dbReference type="PANTHER" id="PTHR30435">
    <property type="entry name" value="FLAGELLAR PROTEIN"/>
    <property type="match status" value="1"/>
</dbReference>
<evidence type="ECO:0000313" key="6">
    <source>
        <dbReference type="EMBL" id="TCS80512.1"/>
    </source>
</evidence>
<feature type="domain" description="Flagellar basal-body/hook protein C-terminal" evidence="4">
    <location>
        <begin position="231"/>
        <end position="275"/>
    </location>
</feature>
<dbReference type="GO" id="GO:0009425">
    <property type="term" value="C:bacterial-type flagellum basal body"/>
    <property type="evidence" value="ECO:0007669"/>
    <property type="project" value="UniProtKB-SubCell"/>
</dbReference>
<keyword evidence="2" id="KW-0975">Bacterial flagellum</keyword>
<dbReference type="InterPro" id="IPR010930">
    <property type="entry name" value="Flg_bb/hook_C_dom"/>
</dbReference>